<dbReference type="RefSeq" id="XP_004367738.1">
    <property type="nucleotide sequence ID" value="XM_004367681.1"/>
</dbReference>
<dbReference type="NCBIfam" id="TIGR02464">
    <property type="entry name" value="ribofla_fusion"/>
    <property type="match status" value="1"/>
</dbReference>
<feature type="compositionally biased region" description="Low complexity" evidence="1">
    <location>
        <begin position="16"/>
        <end position="33"/>
    </location>
</feature>
<evidence type="ECO:0000259" key="2">
    <source>
        <dbReference type="Pfam" id="PF08719"/>
    </source>
</evidence>
<accession>L8HBT1</accession>
<evidence type="ECO:0000313" key="3">
    <source>
        <dbReference type="EMBL" id="ELR22645.1"/>
    </source>
</evidence>
<dbReference type="STRING" id="1257118.L8HBT1"/>
<evidence type="ECO:0000313" key="4">
    <source>
        <dbReference type="Proteomes" id="UP000011083"/>
    </source>
</evidence>
<evidence type="ECO:0000256" key="1">
    <source>
        <dbReference type="SAM" id="MobiDB-lite"/>
    </source>
</evidence>
<name>L8HBT1_ACACF</name>
<dbReference type="OrthoDB" id="16252at2759"/>
<dbReference type="VEuPathDB" id="AmoebaDB:ACA1_331920"/>
<dbReference type="Gene3D" id="1.10.357.40">
    <property type="entry name" value="YbiA-like"/>
    <property type="match status" value="1"/>
</dbReference>
<reference evidence="3 4" key="1">
    <citation type="journal article" date="2013" name="Genome Biol.">
        <title>Genome of Acanthamoeba castellanii highlights extensive lateral gene transfer and early evolution of tyrosine kinase signaling.</title>
        <authorList>
            <person name="Clarke M."/>
            <person name="Lohan A.J."/>
            <person name="Liu B."/>
            <person name="Lagkouvardos I."/>
            <person name="Roy S."/>
            <person name="Zafar N."/>
            <person name="Bertelli C."/>
            <person name="Schilde C."/>
            <person name="Kianianmomeni A."/>
            <person name="Burglin T.R."/>
            <person name="Frech C."/>
            <person name="Turcotte B."/>
            <person name="Kopec K.O."/>
            <person name="Synnott J.M."/>
            <person name="Choo C."/>
            <person name="Paponov I."/>
            <person name="Finkler A."/>
            <person name="Soon Heng Tan C."/>
            <person name="Hutchins A.P."/>
            <person name="Weinmeier T."/>
            <person name="Rattei T."/>
            <person name="Chu J.S."/>
            <person name="Gimenez G."/>
            <person name="Irimia M."/>
            <person name="Rigden D.J."/>
            <person name="Fitzpatrick D.A."/>
            <person name="Lorenzo-Morales J."/>
            <person name="Bateman A."/>
            <person name="Chiu C.H."/>
            <person name="Tang P."/>
            <person name="Hegemann P."/>
            <person name="Fromm H."/>
            <person name="Raoult D."/>
            <person name="Greub G."/>
            <person name="Miranda-Saavedra D."/>
            <person name="Chen N."/>
            <person name="Nash P."/>
            <person name="Ginger M.L."/>
            <person name="Horn M."/>
            <person name="Schaap P."/>
            <person name="Caler L."/>
            <person name="Loftus B."/>
        </authorList>
    </citation>
    <scope>NUCLEOTIDE SEQUENCE [LARGE SCALE GENOMIC DNA]</scope>
    <source>
        <strain evidence="3 4">Neff</strain>
    </source>
</reference>
<dbReference type="OMA" id="WWPTSEH"/>
<protein>
    <recommendedName>
        <fullName evidence="2">NADAR domain-containing protein</fullName>
    </recommendedName>
</protein>
<feature type="region of interest" description="Disordered" evidence="1">
    <location>
        <begin position="185"/>
        <end position="210"/>
    </location>
</feature>
<dbReference type="SUPFAM" id="SSF143990">
    <property type="entry name" value="YbiA-like"/>
    <property type="match status" value="1"/>
</dbReference>
<keyword evidence="4" id="KW-1185">Reference proteome</keyword>
<gene>
    <name evidence="3" type="ORF">ACA1_331920</name>
</gene>
<dbReference type="CDD" id="cd15457">
    <property type="entry name" value="NADAR"/>
    <property type="match status" value="1"/>
</dbReference>
<dbReference type="Pfam" id="PF08719">
    <property type="entry name" value="NADAR"/>
    <property type="match status" value="1"/>
</dbReference>
<feature type="region of interest" description="Disordered" evidence="1">
    <location>
        <begin position="1"/>
        <end position="33"/>
    </location>
</feature>
<sequence length="210" mass="23005">MKRNFKATYIPPSSPAPVSAPSSSSSSSSSSGPAASCASDGESVIKFYGARNANGCFSNFSAHPILLRGKQWPTTEHYFQAQKFAGTPMEETIRLADTPARAKKLGRSHKATRRADWEKVKDDYMYKCVLAKFSQHVSIRRTLLDTGDALLVEHTSADSYWGDGGDGSGKNMLGKILMRVRDELRGQQEPTNKAQKASRGTLVNKRNNDT</sequence>
<dbReference type="GeneID" id="14923596"/>
<organism evidence="3 4">
    <name type="scientific">Acanthamoeba castellanii (strain ATCC 30010 / Neff)</name>
    <dbReference type="NCBI Taxonomy" id="1257118"/>
    <lineage>
        <taxon>Eukaryota</taxon>
        <taxon>Amoebozoa</taxon>
        <taxon>Discosea</taxon>
        <taxon>Longamoebia</taxon>
        <taxon>Centramoebida</taxon>
        <taxon>Acanthamoebidae</taxon>
        <taxon>Acanthamoeba</taxon>
    </lineage>
</organism>
<dbReference type="Proteomes" id="UP000011083">
    <property type="component" value="Unassembled WGS sequence"/>
</dbReference>
<dbReference type="EMBL" id="KB007875">
    <property type="protein sequence ID" value="ELR22645.1"/>
    <property type="molecule type" value="Genomic_DNA"/>
</dbReference>
<feature type="domain" description="NADAR" evidence="2">
    <location>
        <begin position="47"/>
        <end position="185"/>
    </location>
</feature>
<dbReference type="InterPro" id="IPR012816">
    <property type="entry name" value="NADAR"/>
</dbReference>
<proteinExistence type="predicted"/>
<dbReference type="AlphaFoldDB" id="L8HBT1"/>
<dbReference type="KEGG" id="acan:ACA1_331920"/>
<dbReference type="InterPro" id="IPR037238">
    <property type="entry name" value="YbiA-like_sf"/>
</dbReference>